<dbReference type="GO" id="GO:0015833">
    <property type="term" value="P:peptide transport"/>
    <property type="evidence" value="ECO:0007669"/>
    <property type="project" value="TreeGrafter"/>
</dbReference>
<dbReference type="Gene3D" id="3.90.76.10">
    <property type="entry name" value="Dipeptide-binding Protein, Domain 1"/>
    <property type="match status" value="1"/>
</dbReference>
<evidence type="ECO:0000256" key="2">
    <source>
        <dbReference type="ARBA" id="ARBA00005695"/>
    </source>
</evidence>
<feature type="signal peptide" evidence="5">
    <location>
        <begin position="1"/>
        <end position="26"/>
    </location>
</feature>
<evidence type="ECO:0000313" key="7">
    <source>
        <dbReference type="EMBL" id="MQY10716.1"/>
    </source>
</evidence>
<organism evidence="7 8">
    <name type="scientific">Streptomyces smaragdinus</name>
    <dbReference type="NCBI Taxonomy" id="2585196"/>
    <lineage>
        <taxon>Bacteria</taxon>
        <taxon>Bacillati</taxon>
        <taxon>Actinomycetota</taxon>
        <taxon>Actinomycetes</taxon>
        <taxon>Kitasatosporales</taxon>
        <taxon>Streptomycetaceae</taxon>
        <taxon>Streptomyces</taxon>
    </lineage>
</organism>
<dbReference type="Gene3D" id="3.40.190.10">
    <property type="entry name" value="Periplasmic binding protein-like II"/>
    <property type="match status" value="1"/>
</dbReference>
<dbReference type="Pfam" id="PF00496">
    <property type="entry name" value="SBP_bac_5"/>
    <property type="match status" value="1"/>
</dbReference>
<gene>
    <name evidence="7" type="primary">oppA_1</name>
    <name evidence="7" type="ORF">SRB5_08290</name>
</gene>
<evidence type="ECO:0000256" key="5">
    <source>
        <dbReference type="SAM" id="SignalP"/>
    </source>
</evidence>
<dbReference type="CDD" id="cd08509">
    <property type="entry name" value="PBP2_TmCBP_oligosaccharides_like"/>
    <property type="match status" value="1"/>
</dbReference>
<feature type="region of interest" description="Disordered" evidence="4">
    <location>
        <begin position="28"/>
        <end position="53"/>
    </location>
</feature>
<dbReference type="PANTHER" id="PTHR30290">
    <property type="entry name" value="PERIPLASMIC BINDING COMPONENT OF ABC TRANSPORTER"/>
    <property type="match status" value="1"/>
</dbReference>
<feature type="domain" description="Solute-binding protein family 5" evidence="6">
    <location>
        <begin position="98"/>
        <end position="466"/>
    </location>
</feature>
<dbReference type="InterPro" id="IPR000914">
    <property type="entry name" value="SBP_5_dom"/>
</dbReference>
<dbReference type="PIRSF" id="PIRSF002741">
    <property type="entry name" value="MppA"/>
    <property type="match status" value="1"/>
</dbReference>
<dbReference type="RefSeq" id="WP_153450065.1">
    <property type="nucleotide sequence ID" value="NZ_WEGJ01000002.1"/>
</dbReference>
<evidence type="ECO:0000259" key="6">
    <source>
        <dbReference type="Pfam" id="PF00496"/>
    </source>
</evidence>
<dbReference type="Gene3D" id="3.10.105.10">
    <property type="entry name" value="Dipeptide-binding Protein, Domain 3"/>
    <property type="match status" value="1"/>
</dbReference>
<feature type="chain" id="PRO_5029901561" evidence="5">
    <location>
        <begin position="27"/>
        <end position="568"/>
    </location>
</feature>
<dbReference type="GO" id="GO:0042597">
    <property type="term" value="C:periplasmic space"/>
    <property type="evidence" value="ECO:0007669"/>
    <property type="project" value="UniProtKB-ARBA"/>
</dbReference>
<feature type="compositionally biased region" description="Basic and acidic residues" evidence="4">
    <location>
        <begin position="28"/>
        <end position="38"/>
    </location>
</feature>
<dbReference type="GO" id="GO:1904680">
    <property type="term" value="F:peptide transmembrane transporter activity"/>
    <property type="evidence" value="ECO:0007669"/>
    <property type="project" value="TreeGrafter"/>
</dbReference>
<proteinExistence type="inferred from homology"/>
<comment type="similarity">
    <text evidence="2">Belongs to the bacterial solute-binding protein 5 family.</text>
</comment>
<evidence type="ECO:0000256" key="1">
    <source>
        <dbReference type="ARBA" id="ARBA00004193"/>
    </source>
</evidence>
<dbReference type="GO" id="GO:0043190">
    <property type="term" value="C:ATP-binding cassette (ABC) transporter complex"/>
    <property type="evidence" value="ECO:0007669"/>
    <property type="project" value="InterPro"/>
</dbReference>
<dbReference type="PANTHER" id="PTHR30290:SF82">
    <property type="entry name" value="ABC-TYPE DIPEPTIDE_OLIGOPEPTIDE TRANSPORT SYSTEM, PERIPLASMIC COMPONENT"/>
    <property type="match status" value="1"/>
</dbReference>
<reference evidence="7 8" key="1">
    <citation type="submission" date="2019-10" db="EMBL/GenBank/DDBJ databases">
        <title>Streptomyces smaragdinus sp. nov. and Streptomyces fabii sp. nov., isolated from the gut of fungus growing-termite Macrotermes natalensis.</title>
        <authorList>
            <person name="Schwitalla J."/>
            <person name="Benndorf R."/>
            <person name="Martin K."/>
            <person name="De Beer W."/>
            <person name="Kaster A.-K."/>
            <person name="Vollmers J."/>
            <person name="Poulsen M."/>
            <person name="Beemelmanns C."/>
        </authorList>
    </citation>
    <scope>NUCLEOTIDE SEQUENCE [LARGE SCALE GENOMIC DNA]</scope>
    <source>
        <strain evidence="7 8">RB5</strain>
    </source>
</reference>
<keyword evidence="8" id="KW-1185">Reference proteome</keyword>
<dbReference type="AlphaFoldDB" id="A0A7K0CBD5"/>
<name>A0A7K0CBD5_9ACTN</name>
<dbReference type="InterPro" id="IPR039424">
    <property type="entry name" value="SBP_5"/>
</dbReference>
<dbReference type="OrthoDB" id="9764591at2"/>
<evidence type="ECO:0000256" key="4">
    <source>
        <dbReference type="SAM" id="MobiDB-lite"/>
    </source>
</evidence>
<protein>
    <submittedName>
        <fullName evidence="7">Oligopeptide-binding protein OppA</fullName>
    </submittedName>
</protein>
<dbReference type="InterPro" id="IPR023765">
    <property type="entry name" value="SBP_5_CS"/>
</dbReference>
<sequence length="568" mass="62071">MRPALRRGTRILAIALALLLGGAACSDTERRPDAKESGSGRTDSGPKKKGGSVTIANTAGQTWTCNFNPFNPAVFNTSIGFVYEPLVFVNVLGNAAEKPMLAKSYRWNADKTEIVFTVRDGVKWSDGKPLTAEDVAYTFDIMKRVPATDLYSLWTSAGLQSATAAGDKVTLRFKQAAQTYFYFFANLQPIVPKHIWSTGELASRPDTTSVKDPVGTGPFKVDPCGPNNIQYTANTDYWQPGKPYLEKVQYPAYLDNAPANLDLASGKAQWGSQYIPGIEKFYLDKSADHHTWSPPVQNVAIYPNLDPSHADTSRLEVRQAISYAIDRAKVAEIAVGGQQPPANQSGIVTPTFEKYYDAAAVTKAGFGKPDPDRAKKLVEGLGHSASDPLKLTIITVTGYTDWDAALKVVKQNLAPVGIELTVQNLAQQAYLDKLYNGDYDLAYYSQPSGGPTPYYELRAMLHSANTAPLGKPAVSNHSRYRNPAVDKLLNDYATADEAGQVDIVKQVGQVMIDDVPVIPVTESVDWFQYNTEDIGGWPTEDNPYAQPSAYTFPDTGQVLANLYWKPAQ</sequence>
<comment type="subcellular location">
    <subcellularLocation>
        <location evidence="1">Cell membrane</location>
        <topology evidence="1">Lipid-anchor</topology>
    </subcellularLocation>
</comment>
<evidence type="ECO:0000256" key="3">
    <source>
        <dbReference type="ARBA" id="ARBA00022729"/>
    </source>
</evidence>
<dbReference type="PROSITE" id="PS01040">
    <property type="entry name" value="SBP_BACTERIAL_5"/>
    <property type="match status" value="1"/>
</dbReference>
<dbReference type="EMBL" id="WEGJ01000002">
    <property type="protein sequence ID" value="MQY10716.1"/>
    <property type="molecule type" value="Genomic_DNA"/>
</dbReference>
<keyword evidence="3 5" id="KW-0732">Signal</keyword>
<dbReference type="PROSITE" id="PS51257">
    <property type="entry name" value="PROKAR_LIPOPROTEIN"/>
    <property type="match status" value="1"/>
</dbReference>
<comment type="caution">
    <text evidence="7">The sequence shown here is derived from an EMBL/GenBank/DDBJ whole genome shotgun (WGS) entry which is preliminary data.</text>
</comment>
<dbReference type="SUPFAM" id="SSF53850">
    <property type="entry name" value="Periplasmic binding protein-like II"/>
    <property type="match status" value="1"/>
</dbReference>
<dbReference type="InterPro" id="IPR030678">
    <property type="entry name" value="Peptide/Ni-bd"/>
</dbReference>
<evidence type="ECO:0000313" key="8">
    <source>
        <dbReference type="Proteomes" id="UP000466345"/>
    </source>
</evidence>
<dbReference type="Proteomes" id="UP000466345">
    <property type="component" value="Unassembled WGS sequence"/>
</dbReference>
<accession>A0A7K0CBD5</accession>